<dbReference type="STRING" id="1056495.Calag_0152"/>
<dbReference type="AlphaFoldDB" id="L0A7T8"/>
<evidence type="ECO:0000313" key="1">
    <source>
        <dbReference type="EMBL" id="AFZ69938.1"/>
    </source>
</evidence>
<accession>L0A7T8</accession>
<organism evidence="1 2">
    <name type="scientific">Caldisphaera lagunensis (strain DSM 15908 / JCM 11604 / ANMR 0165 / IC-154)</name>
    <dbReference type="NCBI Taxonomy" id="1056495"/>
    <lineage>
        <taxon>Archaea</taxon>
        <taxon>Thermoproteota</taxon>
        <taxon>Thermoprotei</taxon>
        <taxon>Acidilobales</taxon>
        <taxon>Caldisphaeraceae</taxon>
        <taxon>Caldisphaera</taxon>
    </lineage>
</organism>
<dbReference type="Proteomes" id="UP000010469">
    <property type="component" value="Chromosome"/>
</dbReference>
<dbReference type="eggNOG" id="arCOG00845">
    <property type="taxonomic scope" value="Archaea"/>
</dbReference>
<name>L0A7T8_CALLD</name>
<dbReference type="HOGENOM" id="CLU_2270908_0_0_2"/>
<proteinExistence type="predicted"/>
<dbReference type="EMBL" id="CP003378">
    <property type="protein sequence ID" value="AFZ69938.1"/>
    <property type="molecule type" value="Genomic_DNA"/>
</dbReference>
<evidence type="ECO:0000313" key="2">
    <source>
        <dbReference type="Proteomes" id="UP000010469"/>
    </source>
</evidence>
<sequence length="102" mass="12361">MNFKEIDRVYFNDGKTMEINEIIKKYQLKQVDKIDIKIKGFIHEWVWFPFEKYNGEFYVNNDMILLETSPPFLIYNGNVEFKHNSNIRKENSEGFIVFELNI</sequence>
<protein>
    <submittedName>
        <fullName evidence="1">Uncharacterized protein</fullName>
    </submittedName>
</protein>
<dbReference type="InParanoid" id="L0A7T8"/>
<gene>
    <name evidence="1" type="ordered locus">Calag_0152</name>
</gene>
<dbReference type="KEGG" id="clg:Calag_0152"/>
<reference evidence="2" key="1">
    <citation type="submission" date="2012-03" db="EMBL/GenBank/DDBJ databases">
        <title>Complete genome of Caldisphaera lagunensis DSM 15908.</title>
        <authorList>
            <person name="Lucas S."/>
            <person name="Copeland A."/>
            <person name="Lapidus A."/>
            <person name="Glavina del Rio T."/>
            <person name="Dalin E."/>
            <person name="Tice H."/>
            <person name="Bruce D."/>
            <person name="Goodwin L."/>
            <person name="Pitluck S."/>
            <person name="Peters L."/>
            <person name="Mikhailova N."/>
            <person name="Teshima H."/>
            <person name="Kyrpides N."/>
            <person name="Mavromatis K."/>
            <person name="Ivanova N."/>
            <person name="Brettin T."/>
            <person name="Detter J.C."/>
            <person name="Han C."/>
            <person name="Larimer F."/>
            <person name="Land M."/>
            <person name="Hauser L."/>
            <person name="Markowitz V."/>
            <person name="Cheng J.-F."/>
            <person name="Hugenholtz P."/>
            <person name="Woyke T."/>
            <person name="Wu D."/>
            <person name="Spring S."/>
            <person name="Schroeder M."/>
            <person name="Brambilla E."/>
            <person name="Klenk H.-P."/>
            <person name="Eisen J.A."/>
        </authorList>
    </citation>
    <scope>NUCLEOTIDE SEQUENCE [LARGE SCALE GENOMIC DNA]</scope>
    <source>
        <strain evidence="2">DSM 15908 / JCM 11604 / IC-154</strain>
    </source>
</reference>
<keyword evidence="2" id="KW-1185">Reference proteome</keyword>